<protein>
    <submittedName>
        <fullName evidence="1">Uncharacterized protein</fullName>
    </submittedName>
</protein>
<proteinExistence type="predicted"/>
<name>A0A0E9R670_ANGAN</name>
<sequence length="62" mass="6901">MLNQCPAVVIHTVAFVHQQLAEVPGTHVRGDFHYFSRAIFAKDFDDLHSPAIGSSQENTMAF</sequence>
<reference evidence="1" key="1">
    <citation type="submission" date="2014-11" db="EMBL/GenBank/DDBJ databases">
        <authorList>
            <person name="Amaro Gonzalez C."/>
        </authorList>
    </citation>
    <scope>NUCLEOTIDE SEQUENCE</scope>
</reference>
<organism evidence="1">
    <name type="scientific">Anguilla anguilla</name>
    <name type="common">European freshwater eel</name>
    <name type="synonym">Muraena anguilla</name>
    <dbReference type="NCBI Taxonomy" id="7936"/>
    <lineage>
        <taxon>Eukaryota</taxon>
        <taxon>Metazoa</taxon>
        <taxon>Chordata</taxon>
        <taxon>Craniata</taxon>
        <taxon>Vertebrata</taxon>
        <taxon>Euteleostomi</taxon>
        <taxon>Actinopterygii</taxon>
        <taxon>Neopterygii</taxon>
        <taxon>Teleostei</taxon>
        <taxon>Anguilliformes</taxon>
        <taxon>Anguillidae</taxon>
        <taxon>Anguilla</taxon>
    </lineage>
</organism>
<evidence type="ECO:0000313" key="1">
    <source>
        <dbReference type="EMBL" id="JAH24242.1"/>
    </source>
</evidence>
<reference evidence="1" key="2">
    <citation type="journal article" date="2015" name="Fish Shellfish Immunol.">
        <title>Early steps in the European eel (Anguilla anguilla)-Vibrio vulnificus interaction in the gills: Role of the RtxA13 toxin.</title>
        <authorList>
            <person name="Callol A."/>
            <person name="Pajuelo D."/>
            <person name="Ebbesson L."/>
            <person name="Teles M."/>
            <person name="MacKenzie S."/>
            <person name="Amaro C."/>
        </authorList>
    </citation>
    <scope>NUCLEOTIDE SEQUENCE</scope>
</reference>
<accession>A0A0E9R670</accession>
<dbReference type="AlphaFoldDB" id="A0A0E9R670"/>
<dbReference type="EMBL" id="GBXM01084335">
    <property type="protein sequence ID" value="JAH24242.1"/>
    <property type="molecule type" value="Transcribed_RNA"/>
</dbReference>